<organism evidence="2 3">
    <name type="scientific">Tritrichomonas musculus</name>
    <dbReference type="NCBI Taxonomy" id="1915356"/>
    <lineage>
        <taxon>Eukaryota</taxon>
        <taxon>Metamonada</taxon>
        <taxon>Parabasalia</taxon>
        <taxon>Tritrichomonadida</taxon>
        <taxon>Tritrichomonadidae</taxon>
        <taxon>Tritrichomonas</taxon>
    </lineage>
</organism>
<keyword evidence="1" id="KW-0472">Membrane</keyword>
<feature type="transmembrane region" description="Helical" evidence="1">
    <location>
        <begin position="236"/>
        <end position="253"/>
    </location>
</feature>
<dbReference type="Proteomes" id="UP001470230">
    <property type="component" value="Unassembled WGS sequence"/>
</dbReference>
<reference evidence="2 3" key="1">
    <citation type="submission" date="2024-04" db="EMBL/GenBank/DDBJ databases">
        <title>Tritrichomonas musculus Genome.</title>
        <authorList>
            <person name="Alves-Ferreira E."/>
            <person name="Grigg M."/>
            <person name="Lorenzi H."/>
            <person name="Galac M."/>
        </authorList>
    </citation>
    <scope>NUCLEOTIDE SEQUENCE [LARGE SCALE GENOMIC DNA]</scope>
    <source>
        <strain evidence="2 3">EAF2021</strain>
    </source>
</reference>
<feature type="transmembrane region" description="Helical" evidence="1">
    <location>
        <begin position="145"/>
        <end position="167"/>
    </location>
</feature>
<feature type="transmembrane region" description="Helical" evidence="1">
    <location>
        <begin position="67"/>
        <end position="93"/>
    </location>
</feature>
<gene>
    <name evidence="2" type="ORF">M9Y10_025205</name>
</gene>
<dbReference type="EMBL" id="JAPFFF010000036">
    <property type="protein sequence ID" value="KAK8843018.1"/>
    <property type="molecule type" value="Genomic_DNA"/>
</dbReference>
<keyword evidence="1" id="KW-0812">Transmembrane</keyword>
<accession>A0ABR2HB49</accession>
<evidence type="ECO:0000256" key="1">
    <source>
        <dbReference type="SAM" id="Phobius"/>
    </source>
</evidence>
<evidence type="ECO:0000313" key="2">
    <source>
        <dbReference type="EMBL" id="KAK8843018.1"/>
    </source>
</evidence>
<name>A0ABR2HB49_9EUKA</name>
<feature type="transmembrane region" description="Helical" evidence="1">
    <location>
        <begin position="204"/>
        <end position="224"/>
    </location>
</feature>
<comment type="caution">
    <text evidence="2">The sequence shown here is derived from an EMBL/GenBank/DDBJ whole genome shotgun (WGS) entry which is preliminary data.</text>
</comment>
<proteinExistence type="predicted"/>
<feature type="transmembrane region" description="Helical" evidence="1">
    <location>
        <begin position="285"/>
        <end position="302"/>
    </location>
</feature>
<evidence type="ECO:0000313" key="3">
    <source>
        <dbReference type="Proteomes" id="UP001470230"/>
    </source>
</evidence>
<keyword evidence="1" id="KW-1133">Transmembrane helix</keyword>
<keyword evidence="3" id="KW-1185">Reference proteome</keyword>
<sequence>MFLGFIYISTAHGASSLSYVMYGKYIRVNELFYSNSSNPHHAIEYVKNLRNLPNKEIMGEYLSCYSFFTFLSVGIGFAMSLKNSILMIIPFSIHAFYTFKETKPIGIILFCQLFIHIIYILNFYFSKTREFIKGSNWESVAIIDYTTITMLMVGDIISFFLNVFPILNSIITRNGSVEFSLMALIVAYVLIAVAYFFHSLVIDDINLCIFVAPLVYAASSYVVGTNFAGYLPFIRLYSYEITYLTWTIFLYFWSFSQGFSPTLIKIYIIFIPIASLLVIKSYEGVDWMIIICTIVQFFYDHFGFDLVREKHNNLVSWVMFSGITIPNLAGLLYVGAASGKFDNSKTEENETKKDEGPIYYYESENNRRYIPSSIADHALKLAKEGRFSHNGPAFYVGEYKFRVKRDIIDNLAVVPDY</sequence>
<feature type="transmembrane region" description="Helical" evidence="1">
    <location>
        <begin position="179"/>
        <end position="198"/>
    </location>
</feature>
<protein>
    <submittedName>
        <fullName evidence="2">Uncharacterized protein</fullName>
    </submittedName>
</protein>
<feature type="transmembrane region" description="Helical" evidence="1">
    <location>
        <begin position="314"/>
        <end position="336"/>
    </location>
</feature>
<feature type="transmembrane region" description="Helical" evidence="1">
    <location>
        <begin position="105"/>
        <end position="125"/>
    </location>
</feature>